<evidence type="ECO:0000256" key="1">
    <source>
        <dbReference type="SAM" id="Coils"/>
    </source>
</evidence>
<dbReference type="EMBL" id="OV651830">
    <property type="protein sequence ID" value="CAH1104745.1"/>
    <property type="molecule type" value="Genomic_DNA"/>
</dbReference>
<feature type="coiled-coil region" evidence="1">
    <location>
        <begin position="16"/>
        <end position="290"/>
    </location>
</feature>
<gene>
    <name evidence="2" type="ORF">PSYICH_LOCUS5981</name>
</gene>
<name>A0A9P0CRS3_9CUCU</name>
<protein>
    <submittedName>
        <fullName evidence="2">Uncharacterized protein</fullName>
    </submittedName>
</protein>
<dbReference type="OrthoDB" id="6710262at2759"/>
<accession>A0A9P0CRS3</accession>
<proteinExistence type="predicted"/>
<dbReference type="AlphaFoldDB" id="A0A9P0CRS3"/>
<evidence type="ECO:0000313" key="3">
    <source>
        <dbReference type="Proteomes" id="UP001153636"/>
    </source>
</evidence>
<evidence type="ECO:0000313" key="2">
    <source>
        <dbReference type="EMBL" id="CAH1104745.1"/>
    </source>
</evidence>
<sequence length="296" mass="35545">MAEQPLHNRIYFYRENEKLEEDVDTLNKELDDTKKSSVNTEYIENLKMEKNNLLALNERLQRKLKYLRHYSPTKQSDFVQETKEKKDLFETVKELDRLIEKFKRNEIFEIKQQDENHTANLINSLTIKIEEEEKKSEQLNEIIRKLRNSDEKYILEEKLTDLKQLLTDLEKENSKLKYENEQLLDNIENFKNQLNQALEDVKIATKKCYTLEDDKDQLKKIISDLENEKTQIKKDMDEMNETNAVNKVPVDTELALEHISEAYEMKRREVKQLMEQLVAAENIIKEFQKQFKSLYT</sequence>
<organism evidence="2 3">
    <name type="scientific">Psylliodes chrysocephalus</name>
    <dbReference type="NCBI Taxonomy" id="3402493"/>
    <lineage>
        <taxon>Eukaryota</taxon>
        <taxon>Metazoa</taxon>
        <taxon>Ecdysozoa</taxon>
        <taxon>Arthropoda</taxon>
        <taxon>Hexapoda</taxon>
        <taxon>Insecta</taxon>
        <taxon>Pterygota</taxon>
        <taxon>Neoptera</taxon>
        <taxon>Endopterygota</taxon>
        <taxon>Coleoptera</taxon>
        <taxon>Polyphaga</taxon>
        <taxon>Cucujiformia</taxon>
        <taxon>Chrysomeloidea</taxon>
        <taxon>Chrysomelidae</taxon>
        <taxon>Galerucinae</taxon>
        <taxon>Alticini</taxon>
        <taxon>Psylliodes</taxon>
    </lineage>
</organism>
<keyword evidence="1" id="KW-0175">Coiled coil</keyword>
<reference evidence="2" key="1">
    <citation type="submission" date="2022-01" db="EMBL/GenBank/DDBJ databases">
        <authorList>
            <person name="King R."/>
        </authorList>
    </citation>
    <scope>NUCLEOTIDE SEQUENCE</scope>
</reference>
<dbReference type="Proteomes" id="UP001153636">
    <property type="component" value="Chromosome 18"/>
</dbReference>
<keyword evidence="3" id="KW-1185">Reference proteome</keyword>